<reference evidence="9 10" key="1">
    <citation type="submission" date="2018-08" db="EMBL/GenBank/DDBJ databases">
        <title>A genome reference for cultivated species of the human gut microbiota.</title>
        <authorList>
            <person name="Zou Y."/>
            <person name="Xue W."/>
            <person name="Luo G."/>
        </authorList>
    </citation>
    <scope>NUCLEOTIDE SEQUENCE [LARGE SCALE GENOMIC DNA]</scope>
    <source>
        <strain evidence="9 10">AF10-31</strain>
    </source>
</reference>
<comment type="similarity">
    <text evidence="2">Belongs to the EamA transporter family.</text>
</comment>
<dbReference type="PANTHER" id="PTHR32322:SF18">
    <property type="entry name" value="S-ADENOSYLMETHIONINE_S-ADENOSYLHOMOCYSTEINE TRANSPORTER"/>
    <property type="match status" value="1"/>
</dbReference>
<dbReference type="SUPFAM" id="SSF103481">
    <property type="entry name" value="Multidrug resistance efflux transporter EmrE"/>
    <property type="match status" value="2"/>
</dbReference>
<feature type="transmembrane region" description="Helical" evidence="7">
    <location>
        <begin position="122"/>
        <end position="141"/>
    </location>
</feature>
<dbReference type="InterPro" id="IPR050638">
    <property type="entry name" value="AA-Vitamin_Transporters"/>
</dbReference>
<dbReference type="AlphaFoldDB" id="A0A413CQF3"/>
<dbReference type="InterPro" id="IPR000620">
    <property type="entry name" value="EamA_dom"/>
</dbReference>
<feature type="transmembrane region" description="Helical" evidence="7">
    <location>
        <begin position="272"/>
        <end position="289"/>
    </location>
</feature>
<comment type="subcellular location">
    <subcellularLocation>
        <location evidence="1">Cell membrane</location>
        <topology evidence="1">Multi-pass membrane protein</topology>
    </subcellularLocation>
</comment>
<feature type="domain" description="EamA" evidence="8">
    <location>
        <begin position="6"/>
        <end position="139"/>
    </location>
</feature>
<keyword evidence="5 7" id="KW-1133">Transmembrane helix</keyword>
<evidence type="ECO:0000256" key="3">
    <source>
        <dbReference type="ARBA" id="ARBA00022475"/>
    </source>
</evidence>
<evidence type="ECO:0000313" key="10">
    <source>
        <dbReference type="Proteomes" id="UP000284651"/>
    </source>
</evidence>
<gene>
    <name evidence="9" type="ORF">DWV56_11595</name>
</gene>
<feature type="transmembrane region" description="Helical" evidence="7">
    <location>
        <begin position="36"/>
        <end position="55"/>
    </location>
</feature>
<dbReference type="RefSeq" id="WP_118357858.1">
    <property type="nucleotide sequence ID" value="NZ_QSAT01000055.1"/>
</dbReference>
<protein>
    <submittedName>
        <fullName evidence="9">DMT family transporter</fullName>
    </submittedName>
</protein>
<feature type="transmembrane region" description="Helical" evidence="7">
    <location>
        <begin position="67"/>
        <end position="83"/>
    </location>
</feature>
<feature type="transmembrane region" description="Helical" evidence="7">
    <location>
        <begin position="153"/>
        <end position="174"/>
    </location>
</feature>
<feature type="transmembrane region" description="Helical" evidence="7">
    <location>
        <begin position="186"/>
        <end position="207"/>
    </location>
</feature>
<keyword evidence="3" id="KW-1003">Cell membrane</keyword>
<comment type="caution">
    <text evidence="9">The sequence shown here is derived from an EMBL/GenBank/DDBJ whole genome shotgun (WGS) entry which is preliminary data.</text>
</comment>
<sequence>MKNKTMIGHILAFVCIMIWGSTFVSSKILLDTFTPIELLFIRFLIGFITLCILSPKILKLENRKDEIWYILSGLTGVFLYYFIESTALVYTYATNVGVIISIAPFFTSILAYLCFKDEPFKINFVVGFIVAFIGIFFISFNGQQMHLSPKGDILTIVAAIMWAIYSVVLKKVNALGHTSIQNTKRIFAWGLFFMTLSLPILGFDVSIDEILIPRNLLNLLFLGVIACAGCFVIWNHSCSILGSVRTNQYVYLNPIATIIFSVIILHEKITPCIVLGTILTLSGLIISEYKKES</sequence>
<evidence type="ECO:0000259" key="8">
    <source>
        <dbReference type="Pfam" id="PF00892"/>
    </source>
</evidence>
<evidence type="ECO:0000256" key="2">
    <source>
        <dbReference type="ARBA" id="ARBA00007362"/>
    </source>
</evidence>
<dbReference type="EMBL" id="QSAT01000055">
    <property type="protein sequence ID" value="RGW71980.1"/>
    <property type="molecule type" value="Genomic_DNA"/>
</dbReference>
<dbReference type="GO" id="GO:0005886">
    <property type="term" value="C:plasma membrane"/>
    <property type="evidence" value="ECO:0007669"/>
    <property type="project" value="UniProtKB-SubCell"/>
</dbReference>
<evidence type="ECO:0000313" key="9">
    <source>
        <dbReference type="EMBL" id="RGW71980.1"/>
    </source>
</evidence>
<feature type="transmembrane region" description="Helical" evidence="7">
    <location>
        <begin position="89"/>
        <end position="115"/>
    </location>
</feature>
<dbReference type="PANTHER" id="PTHR32322">
    <property type="entry name" value="INNER MEMBRANE TRANSPORTER"/>
    <property type="match status" value="1"/>
</dbReference>
<evidence type="ECO:0000256" key="5">
    <source>
        <dbReference type="ARBA" id="ARBA00022989"/>
    </source>
</evidence>
<accession>A0A413CQF3</accession>
<evidence type="ECO:0000256" key="4">
    <source>
        <dbReference type="ARBA" id="ARBA00022692"/>
    </source>
</evidence>
<evidence type="ECO:0000256" key="6">
    <source>
        <dbReference type="ARBA" id="ARBA00023136"/>
    </source>
</evidence>
<dbReference type="InterPro" id="IPR037185">
    <property type="entry name" value="EmrE-like"/>
</dbReference>
<feature type="transmembrane region" description="Helical" evidence="7">
    <location>
        <begin position="219"/>
        <end position="237"/>
    </location>
</feature>
<dbReference type="Pfam" id="PF00892">
    <property type="entry name" value="EamA"/>
    <property type="match status" value="2"/>
</dbReference>
<evidence type="ECO:0000256" key="1">
    <source>
        <dbReference type="ARBA" id="ARBA00004651"/>
    </source>
</evidence>
<name>A0A413CQF3_9FIRM</name>
<feature type="domain" description="EamA" evidence="8">
    <location>
        <begin position="150"/>
        <end position="286"/>
    </location>
</feature>
<keyword evidence="4 7" id="KW-0812">Transmembrane</keyword>
<proteinExistence type="inferred from homology"/>
<dbReference type="Proteomes" id="UP000284651">
    <property type="component" value="Unassembled WGS sequence"/>
</dbReference>
<evidence type="ECO:0000256" key="7">
    <source>
        <dbReference type="SAM" id="Phobius"/>
    </source>
</evidence>
<organism evidence="9 10">
    <name type="scientific">Holdemanella biformis</name>
    <dbReference type="NCBI Taxonomy" id="1735"/>
    <lineage>
        <taxon>Bacteria</taxon>
        <taxon>Bacillati</taxon>
        <taxon>Bacillota</taxon>
        <taxon>Erysipelotrichia</taxon>
        <taxon>Erysipelotrichales</taxon>
        <taxon>Erysipelotrichaceae</taxon>
        <taxon>Holdemanella</taxon>
    </lineage>
</organism>
<feature type="transmembrane region" description="Helical" evidence="7">
    <location>
        <begin position="249"/>
        <end position="266"/>
    </location>
</feature>
<keyword evidence="6 7" id="KW-0472">Membrane</keyword>